<keyword evidence="2" id="KW-1185">Reference proteome</keyword>
<evidence type="ECO:0000313" key="1">
    <source>
        <dbReference type="EMBL" id="MRD47946.1"/>
    </source>
</evidence>
<protein>
    <submittedName>
        <fullName evidence="1">Uncharacterized protein</fullName>
    </submittedName>
</protein>
<name>A0A844B905_9BURK</name>
<accession>A0A844B905</accession>
<proteinExistence type="predicted"/>
<dbReference type="EMBL" id="WJBU01000010">
    <property type="protein sequence ID" value="MRD47946.1"/>
    <property type="molecule type" value="Genomic_DNA"/>
</dbReference>
<evidence type="ECO:0000313" key="2">
    <source>
        <dbReference type="Proteomes" id="UP000487350"/>
    </source>
</evidence>
<gene>
    <name evidence="1" type="ORF">GHT07_11700</name>
</gene>
<dbReference type="AlphaFoldDB" id="A0A844B905"/>
<comment type="caution">
    <text evidence="1">The sequence shown here is derived from an EMBL/GenBank/DDBJ whole genome shotgun (WGS) entry which is preliminary data.</text>
</comment>
<dbReference type="Proteomes" id="UP000487350">
    <property type="component" value="Unassembled WGS sequence"/>
</dbReference>
<sequence>MQSTPPPARSAWLAAGSPCSPCLPSGAAFLPCSFLYCLLWPPCLRWHLAVQVQRLRHEAAVVEGHRPAASMAAAVRVACRRQLAICHRTMLARQVMRCVSA</sequence>
<reference evidence="1 2" key="1">
    <citation type="submission" date="2019-11" db="EMBL/GenBank/DDBJ databases">
        <title>Caenimonas koreensis gen. nov., sp. nov., isolated from activated sludge.</title>
        <authorList>
            <person name="Seung H.R."/>
        </authorList>
    </citation>
    <scope>NUCLEOTIDE SEQUENCE [LARGE SCALE GENOMIC DNA]</scope>
    <source>
        <strain evidence="1 2">EMB320</strain>
    </source>
</reference>
<organism evidence="1 2">
    <name type="scientific">Caenimonas koreensis DSM 17982</name>
    <dbReference type="NCBI Taxonomy" id="1121255"/>
    <lineage>
        <taxon>Bacteria</taxon>
        <taxon>Pseudomonadati</taxon>
        <taxon>Pseudomonadota</taxon>
        <taxon>Betaproteobacteria</taxon>
        <taxon>Burkholderiales</taxon>
        <taxon>Comamonadaceae</taxon>
        <taxon>Caenimonas</taxon>
    </lineage>
</organism>